<dbReference type="GO" id="GO:0051287">
    <property type="term" value="F:NAD binding"/>
    <property type="evidence" value="ECO:0007669"/>
    <property type="project" value="InterPro"/>
</dbReference>
<dbReference type="GO" id="GO:0016616">
    <property type="term" value="F:oxidoreductase activity, acting on the CH-OH group of donors, NAD or NADP as acceptor"/>
    <property type="evidence" value="ECO:0007669"/>
    <property type="project" value="InterPro"/>
</dbReference>
<dbReference type="SUPFAM" id="SSF51735">
    <property type="entry name" value="NAD(P)-binding Rossmann-fold domains"/>
    <property type="match status" value="1"/>
</dbReference>
<comment type="similarity">
    <text evidence="1 4">Belongs to the D-isomer specific 2-hydroxyacid dehydrogenase family.</text>
</comment>
<dbReference type="InterPro" id="IPR036291">
    <property type="entry name" value="NAD(P)-bd_dom_sf"/>
</dbReference>
<evidence type="ECO:0000313" key="7">
    <source>
        <dbReference type="EMBL" id="BAO94142.1"/>
    </source>
</evidence>
<name>A0A060PH81_9BURK</name>
<evidence type="ECO:0000256" key="2">
    <source>
        <dbReference type="ARBA" id="ARBA00023002"/>
    </source>
</evidence>
<dbReference type="KEGG" id="buo:BRPE64_ECDS02600"/>
<gene>
    <name evidence="7" type="primary">serA</name>
    <name evidence="7" type="ORF">BRPE64_ECDS02600</name>
</gene>
<organism evidence="7 8">
    <name type="scientific">Caballeronia insecticola</name>
    <dbReference type="NCBI Taxonomy" id="758793"/>
    <lineage>
        <taxon>Bacteria</taxon>
        <taxon>Pseudomonadati</taxon>
        <taxon>Pseudomonadota</taxon>
        <taxon>Betaproteobacteria</taxon>
        <taxon>Burkholderiales</taxon>
        <taxon>Burkholderiaceae</taxon>
        <taxon>Caballeronia</taxon>
    </lineage>
</organism>
<protein>
    <submittedName>
        <fullName evidence="7">D-isomer specific 2-hydroxyacid dehydrogenase NAD-binding protein</fullName>
    </submittedName>
</protein>
<dbReference type="FunFam" id="3.40.50.720:FF:000203">
    <property type="entry name" value="D-3-phosphoglycerate dehydrogenase (SerA)"/>
    <property type="match status" value="1"/>
</dbReference>
<evidence type="ECO:0000259" key="6">
    <source>
        <dbReference type="Pfam" id="PF02826"/>
    </source>
</evidence>
<geneLocation type="plasmid" evidence="7 8">
    <name>p2</name>
</geneLocation>
<dbReference type="Pfam" id="PF00389">
    <property type="entry name" value="2-Hacid_dh"/>
    <property type="match status" value="1"/>
</dbReference>
<dbReference type="PANTHER" id="PTHR42789">
    <property type="entry name" value="D-ISOMER SPECIFIC 2-HYDROXYACID DEHYDROGENASE FAMILY PROTEIN (AFU_ORTHOLOGUE AFUA_6G10090)"/>
    <property type="match status" value="1"/>
</dbReference>
<evidence type="ECO:0000256" key="1">
    <source>
        <dbReference type="ARBA" id="ARBA00005854"/>
    </source>
</evidence>
<dbReference type="PANTHER" id="PTHR42789:SF1">
    <property type="entry name" value="D-ISOMER SPECIFIC 2-HYDROXYACID DEHYDROGENASE FAMILY PROTEIN (AFU_ORTHOLOGUE AFUA_6G10090)"/>
    <property type="match status" value="1"/>
</dbReference>
<dbReference type="PROSITE" id="PS00671">
    <property type="entry name" value="D_2_HYDROXYACID_DH_3"/>
    <property type="match status" value="1"/>
</dbReference>
<accession>A0A060PH81</accession>
<proteinExistence type="inferred from homology"/>
<keyword evidence="7" id="KW-0614">Plasmid</keyword>
<dbReference type="Gene3D" id="3.40.50.720">
    <property type="entry name" value="NAD(P)-binding Rossmann-like Domain"/>
    <property type="match status" value="2"/>
</dbReference>
<evidence type="ECO:0000259" key="5">
    <source>
        <dbReference type="Pfam" id="PF00389"/>
    </source>
</evidence>
<evidence type="ECO:0000313" key="8">
    <source>
        <dbReference type="Proteomes" id="UP000013966"/>
    </source>
</evidence>
<dbReference type="Pfam" id="PF02826">
    <property type="entry name" value="2-Hacid_dh_C"/>
    <property type="match status" value="1"/>
</dbReference>
<dbReference type="HOGENOM" id="CLU_019796_1_3_4"/>
<sequence length="346" mass="36084">MSPWQNNGDTPITETLMTYRFLVTAPRLAAAGQRALADAGCEVFYIQDAQDANEVERILASQPIDAVISRTVLLSGAAIESCATLRVICKHGVGVTNIDVQAATAAGIPVFTTPGTNTSSVAELTIGLMIGAARKVAYFDRELRAGRWTRTGDGMQLHGRTLGLIGFGQIGRQVAKIAHALGMKVHVFDPALDRDTAGAHVTVENSVQALLTKSNVLSLHCPVNAHTRGMIDAAAIEALPDGSIVINTARGELIDEAALVDALKRGKLAAAGLDTFAHEPLGADDPLAHLSNVVLTPHVGGSTPDALDAVATSAVDACLSYLRGESANSTSCVNPDVLLSDKKVIA</sequence>
<dbReference type="InterPro" id="IPR029753">
    <property type="entry name" value="D-isomer_DH_CS"/>
</dbReference>
<dbReference type="InterPro" id="IPR050857">
    <property type="entry name" value="D-2-hydroxyacid_DH"/>
</dbReference>
<keyword evidence="8" id="KW-1185">Reference proteome</keyword>
<reference evidence="7 8" key="1">
    <citation type="journal article" date="2013" name="Genome Announc.">
        <title>Complete Genome Sequence of Burkholderia sp. Strain RPE64, Bacterial Symbiont of the Bean Bug Riptortus pedestris.</title>
        <authorList>
            <person name="Shibata T.F."/>
            <person name="Maeda T."/>
            <person name="Nikoh N."/>
            <person name="Yamaguchi K."/>
            <person name="Oshima K."/>
            <person name="Hattori M."/>
            <person name="Nishiyama T."/>
            <person name="Hasebe M."/>
            <person name="Fukatsu T."/>
            <person name="Kikuchi Y."/>
            <person name="Shigenobu S."/>
        </authorList>
    </citation>
    <scope>NUCLEOTIDE SEQUENCE [LARGE SCALE GENOMIC DNA]</scope>
    <source>
        <plasmid evidence="7 8">p2</plasmid>
    </source>
</reference>
<dbReference type="AlphaFoldDB" id="A0A060PH81"/>
<dbReference type="EMBL" id="AP013062">
    <property type="protein sequence ID" value="BAO94142.1"/>
    <property type="molecule type" value="Genomic_DNA"/>
</dbReference>
<feature type="domain" description="D-isomer specific 2-hydroxyacid dehydrogenase NAD-binding" evidence="6">
    <location>
        <begin position="126"/>
        <end position="300"/>
    </location>
</feature>
<dbReference type="InterPro" id="IPR006140">
    <property type="entry name" value="D-isomer_DH_NAD-bd"/>
</dbReference>
<dbReference type="PROSITE" id="PS00670">
    <property type="entry name" value="D_2_HYDROXYACID_DH_2"/>
    <property type="match status" value="1"/>
</dbReference>
<dbReference type="InterPro" id="IPR006139">
    <property type="entry name" value="D-isomer_2_OHA_DH_cat_dom"/>
</dbReference>
<evidence type="ECO:0000256" key="4">
    <source>
        <dbReference type="RuleBase" id="RU003719"/>
    </source>
</evidence>
<evidence type="ECO:0000256" key="3">
    <source>
        <dbReference type="ARBA" id="ARBA00023027"/>
    </source>
</evidence>
<feature type="domain" description="D-isomer specific 2-hydroxyacid dehydrogenase catalytic" evidence="5">
    <location>
        <begin position="29"/>
        <end position="329"/>
    </location>
</feature>
<dbReference type="CDD" id="cd12173">
    <property type="entry name" value="PGDH_4"/>
    <property type="match status" value="1"/>
</dbReference>
<reference evidence="7 8" key="2">
    <citation type="journal article" date="2018" name="Int. J. Syst. Evol. Microbiol.">
        <title>Burkholderia insecticola sp. nov., a gut symbiotic bacterium of the bean bug Riptortus pedestris.</title>
        <authorList>
            <person name="Takeshita K."/>
            <person name="Tamaki H."/>
            <person name="Ohbayashi T."/>
            <person name="Meng X.-Y."/>
            <person name="Sone T."/>
            <person name="Mitani Y."/>
            <person name="Peeters C."/>
            <person name="Kikuchi Y."/>
            <person name="Vandamme P."/>
        </authorList>
    </citation>
    <scope>NUCLEOTIDE SEQUENCE [LARGE SCALE GENOMIC DNA]</scope>
    <source>
        <strain evidence="7">RPE64</strain>
        <plasmid evidence="7 8">p2</plasmid>
    </source>
</reference>
<keyword evidence="3" id="KW-0520">NAD</keyword>
<dbReference type="SUPFAM" id="SSF52283">
    <property type="entry name" value="Formate/glycerate dehydrogenase catalytic domain-like"/>
    <property type="match status" value="1"/>
</dbReference>
<keyword evidence="2 4" id="KW-0560">Oxidoreductase</keyword>
<dbReference type="Proteomes" id="UP000013966">
    <property type="component" value="Plasmid p2"/>
</dbReference>